<name>A0A150XDX9_9BACT</name>
<reference evidence="2 3" key="1">
    <citation type="submission" date="2016-01" db="EMBL/GenBank/DDBJ databases">
        <title>Genome sequencing of Roseivirga spongicola UST030701-084.</title>
        <authorList>
            <person name="Selvaratnam C."/>
            <person name="Thevarajoo S."/>
            <person name="Goh K.M."/>
            <person name="Ee R."/>
            <person name="Chan K.-G."/>
            <person name="Chong C.S."/>
        </authorList>
    </citation>
    <scope>NUCLEOTIDE SEQUENCE [LARGE SCALE GENOMIC DNA]</scope>
    <source>
        <strain evidence="2 3">UST030701-084</strain>
    </source>
</reference>
<keyword evidence="3" id="KW-1185">Reference proteome</keyword>
<evidence type="ECO:0000313" key="2">
    <source>
        <dbReference type="EMBL" id="KYG76918.1"/>
    </source>
</evidence>
<dbReference type="EMBL" id="LRPC01000002">
    <property type="protein sequence ID" value="KYG76918.1"/>
    <property type="molecule type" value="Genomic_DNA"/>
</dbReference>
<protein>
    <submittedName>
        <fullName evidence="2">Uncharacterized protein</fullName>
    </submittedName>
</protein>
<feature type="region of interest" description="Disordered" evidence="1">
    <location>
        <begin position="298"/>
        <end position="364"/>
    </location>
</feature>
<dbReference type="STRING" id="333140.AWW68_18855"/>
<organism evidence="2 3">
    <name type="scientific">Roseivirga spongicola</name>
    <dbReference type="NCBI Taxonomy" id="333140"/>
    <lineage>
        <taxon>Bacteria</taxon>
        <taxon>Pseudomonadati</taxon>
        <taxon>Bacteroidota</taxon>
        <taxon>Cytophagia</taxon>
        <taxon>Cytophagales</taxon>
        <taxon>Roseivirgaceae</taxon>
        <taxon>Roseivirga</taxon>
    </lineage>
</organism>
<evidence type="ECO:0000313" key="3">
    <source>
        <dbReference type="Proteomes" id="UP000075606"/>
    </source>
</evidence>
<dbReference type="RefSeq" id="WP_068218571.1">
    <property type="nucleotide sequence ID" value="NZ_LRPC01000002.1"/>
</dbReference>
<feature type="compositionally biased region" description="Basic and acidic residues" evidence="1">
    <location>
        <begin position="298"/>
        <end position="307"/>
    </location>
</feature>
<evidence type="ECO:0000256" key="1">
    <source>
        <dbReference type="SAM" id="MobiDB-lite"/>
    </source>
</evidence>
<proteinExistence type="predicted"/>
<dbReference type="AlphaFoldDB" id="A0A150XDX9"/>
<gene>
    <name evidence="2" type="ORF">AWW68_18855</name>
</gene>
<sequence>MANQFTNTGFATILPRQTQGVYNTLLWGKRQAQENKEFQVKQRAAVDDFNYKVFKDYSNLDFKGMDGNHKAVLKDMASGYMSTALEAYKQARQQGVKLDPTALEKIKSDTYAARDIMLSHQQGMQELNQLYKQNPDLYSEDMLKDAFSQMYKTDEEGKIDVNSPNLDYSAQDLKKLASDPKYVNYGYGVNKFVEDMGKTISSKFSTFKDPNSGEFFDREEDFESYKRLVEMGENGRPKISEKTGLPIFKDSQAVLAEMAISPDPEIQASYKALLHNAEQQGISAVDLLDKELAPMRTSDLKKQDNTRIARTTGSKKKEEAPNTFNLVQGGSGEFESNGRRFTSDSMPMPGTLKNVPIEDKVSGKTETKKGTLEGLEYDPDTLEKSFVFTIPGLSQGEYKKVYIPLSDEKTMATVLNMLDDDSPEEREILNAIDTFKEKGELKSLGYKEDLPMEALKMVDQIRYAGNYEKQEKGSNEQTLEVIKSIGEEYGFDVSDIVPERSVWAKSIKIGDKSYSTENDAQEIANILLERIKQANPIQGEIPTTADNL</sequence>
<comment type="caution">
    <text evidence="2">The sequence shown here is derived from an EMBL/GenBank/DDBJ whole genome shotgun (WGS) entry which is preliminary data.</text>
</comment>
<accession>A0A150XDX9</accession>
<dbReference type="Proteomes" id="UP000075606">
    <property type="component" value="Unassembled WGS sequence"/>
</dbReference>